<evidence type="ECO:0000259" key="7">
    <source>
        <dbReference type="PROSITE" id="PS51336"/>
    </source>
</evidence>
<dbReference type="CDD" id="cd04412">
    <property type="entry name" value="NDPk7B"/>
    <property type="match status" value="1"/>
</dbReference>
<evidence type="ECO:0000313" key="8">
    <source>
        <dbReference type="EMBL" id="KAA0156357.1"/>
    </source>
</evidence>
<sequence length="377" mass="41195">MAAEATSGGQYSFGCELLDPITNTLRPYNIAMWPFDASVEVYDPTSRRTILKRCRPRESISVDDFFLGNTITVMSRPYVVRKYLSPETEARFATKRATSLCVIKPCSTGHAGTLVDELLTSGFDIGAVRMVRLSKAEAEEFYRERRHRPSFVQEVEFLAADAVIAVVVSAEDAVSKLQGWAGPANPADAAEALPGSIRARFGTDAVRNAVHVSATPAAAASEEAFMFARERSIPAVFRHCSALVIRPHAVKAKAAGQIIQAVLDSGMEISGLRSVALEGRDIEDYLEPYKGVLPEHSRWMTELSSGTSIIAEVRGEDVVPRLRELCGPYCPEIAGHLRPDSLRARFGINRVQNAVLCTDLPSDGPLECKYLFCVVDA</sequence>
<keyword evidence="5" id="KW-0966">Cell projection</keyword>
<dbReference type="SMART" id="SM00562">
    <property type="entry name" value="NDK"/>
    <property type="match status" value="2"/>
</dbReference>
<reference evidence="8 9" key="1">
    <citation type="submission" date="2019-07" db="EMBL/GenBank/DDBJ databases">
        <title>Genomes of Cafeteria roenbergensis.</title>
        <authorList>
            <person name="Fischer M.G."/>
            <person name="Hackl T."/>
            <person name="Roman M."/>
        </authorList>
    </citation>
    <scope>NUCLEOTIDE SEQUENCE [LARGE SCALE GENOMIC DNA]</scope>
    <source>
        <strain evidence="8 9">BVI</strain>
    </source>
</reference>
<dbReference type="Proteomes" id="UP000323011">
    <property type="component" value="Unassembled WGS sequence"/>
</dbReference>
<dbReference type="AlphaFoldDB" id="A0A5A8CVA2"/>
<dbReference type="SUPFAM" id="SSF54919">
    <property type="entry name" value="Nucleoside diphosphate kinase, NDK"/>
    <property type="match status" value="2"/>
</dbReference>
<dbReference type="PANTHER" id="PTHR43109:SF3">
    <property type="entry name" value="DYNEIN AXONEMAL ASSEMBLY FACTOR 8"/>
    <property type="match status" value="1"/>
</dbReference>
<comment type="similarity">
    <text evidence="6">Belongs to the NDK family.</text>
</comment>
<proteinExistence type="inferred from homology"/>
<keyword evidence="4" id="KW-0206">Cytoskeleton</keyword>
<protein>
    <recommendedName>
        <fullName evidence="7">DM10 domain-containing protein</fullName>
    </recommendedName>
</protein>
<evidence type="ECO:0000256" key="5">
    <source>
        <dbReference type="ARBA" id="ARBA00023273"/>
    </source>
</evidence>
<dbReference type="SMART" id="SM00676">
    <property type="entry name" value="DM10"/>
    <property type="match status" value="1"/>
</dbReference>
<dbReference type="InterPro" id="IPR036850">
    <property type="entry name" value="NDK-like_dom_sf"/>
</dbReference>
<dbReference type="InterPro" id="IPR006602">
    <property type="entry name" value="DM10_dom"/>
</dbReference>
<dbReference type="InterPro" id="IPR034907">
    <property type="entry name" value="NDK-like_dom"/>
</dbReference>
<dbReference type="PROSITE" id="PS51374">
    <property type="entry name" value="NDPK_LIKE"/>
    <property type="match status" value="2"/>
</dbReference>
<keyword evidence="3" id="KW-0963">Cytoplasm</keyword>
<evidence type="ECO:0000256" key="1">
    <source>
        <dbReference type="ARBA" id="ARBA00004138"/>
    </source>
</evidence>
<dbReference type="Gene3D" id="3.30.70.141">
    <property type="entry name" value="Nucleoside diphosphate kinase-like domain"/>
    <property type="match status" value="2"/>
</dbReference>
<gene>
    <name evidence="8" type="ORF">FNF29_01150</name>
</gene>
<dbReference type="InterPro" id="IPR037993">
    <property type="entry name" value="NDPk7B"/>
</dbReference>
<name>A0A5A8CVA2_CAFRO</name>
<evidence type="ECO:0000313" key="9">
    <source>
        <dbReference type="Proteomes" id="UP000323011"/>
    </source>
</evidence>
<feature type="domain" description="DM10" evidence="7">
    <location>
        <begin position="7"/>
        <end position="96"/>
    </location>
</feature>
<dbReference type="EMBL" id="VLTN01000004">
    <property type="protein sequence ID" value="KAA0156357.1"/>
    <property type="molecule type" value="Genomic_DNA"/>
</dbReference>
<evidence type="ECO:0000256" key="2">
    <source>
        <dbReference type="ARBA" id="ARBA00004245"/>
    </source>
</evidence>
<dbReference type="PROSITE" id="PS51336">
    <property type="entry name" value="DM10"/>
    <property type="match status" value="1"/>
</dbReference>
<dbReference type="Pfam" id="PF00334">
    <property type="entry name" value="NDK"/>
    <property type="match status" value="2"/>
</dbReference>
<evidence type="ECO:0000256" key="3">
    <source>
        <dbReference type="ARBA" id="ARBA00022490"/>
    </source>
</evidence>
<keyword evidence="9" id="KW-1185">Reference proteome</keyword>
<evidence type="ECO:0000256" key="6">
    <source>
        <dbReference type="PROSITE-ProRule" id="PRU00706"/>
    </source>
</evidence>
<comment type="caution">
    <text evidence="8">The sequence shown here is derived from an EMBL/GenBank/DDBJ whole genome shotgun (WGS) entry which is preliminary data.</text>
</comment>
<dbReference type="GO" id="GO:0005879">
    <property type="term" value="C:axonemal microtubule"/>
    <property type="evidence" value="ECO:0007669"/>
    <property type="project" value="TreeGrafter"/>
</dbReference>
<comment type="subcellular location">
    <subcellularLocation>
        <location evidence="1">Cell projection</location>
        <location evidence="1">Cilium</location>
    </subcellularLocation>
    <subcellularLocation>
        <location evidence="2">Cytoplasm</location>
        <location evidence="2">Cytoskeleton</location>
    </subcellularLocation>
</comment>
<accession>A0A5A8CVA2</accession>
<dbReference type="PANTHER" id="PTHR43109">
    <property type="entry name" value="NUCLEOSIDE DIPHOSPHATE KINASE 7"/>
    <property type="match status" value="1"/>
</dbReference>
<dbReference type="OMA" id="VCMCLEI"/>
<comment type="caution">
    <text evidence="6">Lacks conserved residue(s) required for the propagation of feature annotation.</text>
</comment>
<evidence type="ECO:0000256" key="4">
    <source>
        <dbReference type="ARBA" id="ARBA00023212"/>
    </source>
</evidence>
<organism evidence="8 9">
    <name type="scientific">Cafeteria roenbergensis</name>
    <name type="common">Marine flagellate</name>
    <dbReference type="NCBI Taxonomy" id="33653"/>
    <lineage>
        <taxon>Eukaryota</taxon>
        <taxon>Sar</taxon>
        <taxon>Stramenopiles</taxon>
        <taxon>Bigyra</taxon>
        <taxon>Opalozoa</taxon>
        <taxon>Bicosoecida</taxon>
        <taxon>Cafeteriaceae</taxon>
        <taxon>Cafeteria</taxon>
    </lineage>
</organism>